<dbReference type="PANTHER" id="PTHR42770">
    <property type="entry name" value="AMINO ACID TRANSPORTER-RELATED"/>
    <property type="match status" value="1"/>
</dbReference>
<feature type="transmembrane region" description="Helical" evidence="5">
    <location>
        <begin position="161"/>
        <end position="181"/>
    </location>
</feature>
<comment type="subcellular location">
    <subcellularLocation>
        <location evidence="1">Membrane</location>
        <topology evidence="1">Multi-pass membrane protein</topology>
    </subcellularLocation>
</comment>
<dbReference type="PIRSF" id="PIRSF006060">
    <property type="entry name" value="AA_transporter"/>
    <property type="match status" value="1"/>
</dbReference>
<feature type="transmembrane region" description="Helical" evidence="5">
    <location>
        <begin position="98"/>
        <end position="123"/>
    </location>
</feature>
<evidence type="ECO:0000256" key="4">
    <source>
        <dbReference type="ARBA" id="ARBA00023136"/>
    </source>
</evidence>
<keyword evidence="8" id="KW-1185">Reference proteome</keyword>
<feature type="transmembrane region" description="Helical" evidence="5">
    <location>
        <begin position="382"/>
        <end position="409"/>
    </location>
</feature>
<gene>
    <name evidence="7" type="ORF">E3O65_02975</name>
</gene>
<feature type="domain" description="Amino acid permease/ SLC12A" evidence="6">
    <location>
        <begin position="38"/>
        <end position="411"/>
    </location>
</feature>
<evidence type="ECO:0000256" key="1">
    <source>
        <dbReference type="ARBA" id="ARBA00004141"/>
    </source>
</evidence>
<feature type="transmembrane region" description="Helical" evidence="5">
    <location>
        <begin position="197"/>
        <end position="222"/>
    </location>
</feature>
<feature type="transmembrane region" description="Helical" evidence="5">
    <location>
        <begin position="460"/>
        <end position="483"/>
    </location>
</feature>
<feature type="transmembrane region" description="Helical" evidence="5">
    <location>
        <begin position="242"/>
        <end position="262"/>
    </location>
</feature>
<comment type="caution">
    <text evidence="7">The sequence shown here is derived from an EMBL/GenBank/DDBJ whole genome shotgun (WGS) entry which is preliminary data.</text>
</comment>
<feature type="transmembrane region" description="Helical" evidence="5">
    <location>
        <begin position="421"/>
        <end position="440"/>
    </location>
</feature>
<feature type="transmembrane region" description="Helical" evidence="5">
    <location>
        <begin position="300"/>
        <end position="323"/>
    </location>
</feature>
<dbReference type="Pfam" id="PF00324">
    <property type="entry name" value="AA_permease"/>
    <property type="match status" value="1"/>
</dbReference>
<dbReference type="Gene3D" id="1.20.1740.10">
    <property type="entry name" value="Amino acid/polyamine transporter I"/>
    <property type="match status" value="1"/>
</dbReference>
<accession>A0ABY2J728</accession>
<keyword evidence="3 5" id="KW-1133">Transmembrane helix</keyword>
<evidence type="ECO:0000313" key="8">
    <source>
        <dbReference type="Proteomes" id="UP000298355"/>
    </source>
</evidence>
<dbReference type="InterPro" id="IPR004841">
    <property type="entry name" value="AA-permease/SLC12A_dom"/>
</dbReference>
<name>A0ABY2J728_9MICO</name>
<sequence length="501" mass="51884">MTTTRSTSQSDSQSTLRTGRLGVIGIVFFVVAAAAPLVGMTGAVPVAIVLGNGAAAPGAYLVVGLTLLLFSVGYAAMSQRVTNAGAFFAYIGRGLGRHLGSASAFVSILAYLAIQLAIYGFFGGLLGAQVGLLPWWAWSLAAWVAVTLLSLLSVEVGAKVLGVLMLLELLALIVTSVAILADGGPEGVNVWASFNPAAILAGGLAGSAGIAFAFAFASFIGFEATAIYGEESKDPKTVVPRATYLAVGVITVLFALTSFAMVTGMGASSVVEKTVERSTLGGVPLADPAAVLFSLATQYVAPWMATVMGILVLSSLFAGLLAFQNAASRYLFALGRGGALPRQLSHVNGRGAPSAASLATSVLTGLVIAAFAVFQLDPVLNMFYWFSGLAVVAIVLIEILVCVAVITFFRRNPGHENVFQTVIAPVLATIGLVLGEYLLMSRFGLLAGTVAADVDPTVTPWGLSPIGWVLVFLPFVLLLAGYLHSIWSTTENEDLVRDVLS</sequence>
<evidence type="ECO:0000256" key="5">
    <source>
        <dbReference type="SAM" id="Phobius"/>
    </source>
</evidence>
<dbReference type="RefSeq" id="WP_134362267.1">
    <property type="nucleotide sequence ID" value="NZ_SOGJ01000010.1"/>
</dbReference>
<reference evidence="7 8" key="1">
    <citation type="submission" date="2019-03" db="EMBL/GenBank/DDBJ databases">
        <title>Genomics of glacier-inhabiting Cryobacterium strains.</title>
        <authorList>
            <person name="Liu Q."/>
            <person name="Xin Y.-H."/>
        </authorList>
    </citation>
    <scope>NUCLEOTIDE SEQUENCE [LARGE SCALE GENOMIC DNA]</scope>
    <source>
        <strain evidence="7 8">TMT4-23</strain>
    </source>
</reference>
<evidence type="ECO:0000259" key="6">
    <source>
        <dbReference type="Pfam" id="PF00324"/>
    </source>
</evidence>
<keyword evidence="4 5" id="KW-0472">Membrane</keyword>
<evidence type="ECO:0000256" key="3">
    <source>
        <dbReference type="ARBA" id="ARBA00022989"/>
    </source>
</evidence>
<evidence type="ECO:0000313" key="7">
    <source>
        <dbReference type="EMBL" id="TFD00745.1"/>
    </source>
</evidence>
<evidence type="ECO:0000256" key="2">
    <source>
        <dbReference type="ARBA" id="ARBA00022692"/>
    </source>
</evidence>
<feature type="transmembrane region" description="Helical" evidence="5">
    <location>
        <begin position="135"/>
        <end position="154"/>
    </location>
</feature>
<dbReference type="Proteomes" id="UP000298355">
    <property type="component" value="Unassembled WGS sequence"/>
</dbReference>
<keyword evidence="2 5" id="KW-0812">Transmembrane</keyword>
<dbReference type="EMBL" id="SOGJ01000010">
    <property type="protein sequence ID" value="TFD00745.1"/>
    <property type="molecule type" value="Genomic_DNA"/>
</dbReference>
<feature type="transmembrane region" description="Helical" evidence="5">
    <location>
        <begin position="355"/>
        <end position="376"/>
    </location>
</feature>
<feature type="transmembrane region" description="Helical" evidence="5">
    <location>
        <begin position="21"/>
        <end position="48"/>
    </location>
</feature>
<feature type="transmembrane region" description="Helical" evidence="5">
    <location>
        <begin position="54"/>
        <end position="77"/>
    </location>
</feature>
<protein>
    <submittedName>
        <fullName evidence="7">APC family permease</fullName>
    </submittedName>
</protein>
<organism evidence="7 8">
    <name type="scientific">Cryobacterium breve</name>
    <dbReference type="NCBI Taxonomy" id="1259258"/>
    <lineage>
        <taxon>Bacteria</taxon>
        <taxon>Bacillati</taxon>
        <taxon>Actinomycetota</taxon>
        <taxon>Actinomycetes</taxon>
        <taxon>Micrococcales</taxon>
        <taxon>Microbacteriaceae</taxon>
        <taxon>Cryobacterium</taxon>
    </lineage>
</organism>
<dbReference type="InterPro" id="IPR050367">
    <property type="entry name" value="APC_superfamily"/>
</dbReference>
<dbReference type="PANTHER" id="PTHR42770:SF16">
    <property type="entry name" value="AMINO ACID PERMEASE"/>
    <property type="match status" value="1"/>
</dbReference>
<proteinExistence type="predicted"/>